<proteinExistence type="predicted"/>
<evidence type="ECO:0000313" key="3">
    <source>
        <dbReference type="WBParaSite" id="maker-unitig_45289-snap-gene-0.2-mRNA-1"/>
    </source>
</evidence>
<organism evidence="2 3">
    <name type="scientific">Macrostomum lignano</name>
    <dbReference type="NCBI Taxonomy" id="282301"/>
    <lineage>
        <taxon>Eukaryota</taxon>
        <taxon>Metazoa</taxon>
        <taxon>Spiralia</taxon>
        <taxon>Lophotrochozoa</taxon>
        <taxon>Platyhelminthes</taxon>
        <taxon>Rhabditophora</taxon>
        <taxon>Macrostomorpha</taxon>
        <taxon>Macrostomida</taxon>
        <taxon>Macrostomidae</taxon>
        <taxon>Macrostomum</taxon>
    </lineage>
</organism>
<evidence type="ECO:0000256" key="1">
    <source>
        <dbReference type="SAM" id="MobiDB-lite"/>
    </source>
</evidence>
<dbReference type="Proteomes" id="UP000095280">
    <property type="component" value="Unplaced"/>
</dbReference>
<sequence length="334" mass="36566">VRSGWHRRPSSGRSPGRRRGGLGFVRGGQARPIRWGWPRYLCRALLNEKGRRTGTTLAAAKGCDGLQDVQKRRCVQISLTRRRALAEPVQTAVDVCPRARQPAAVGRVNRAGWQPKAARAEDTGHTGTPTASQRFEGREEKKGAKAKAAKFSLTYDYDGCGDSGRQQACAWRHGPAVPKISSGCTACVKWSFDSECKTCNTPLCNLFNWPKITQKQPALLLCDDEANIGKRGSGAPKMLEPATIWSNKNKYNENGTTLAAARAGRAARLCQTSLCNIPDSPARLGGALQPALTLPRCRRASQPPSRFDYDYDGCGDFSGRTVQLPWRPWPCLCL</sequence>
<reference evidence="3" key="1">
    <citation type="submission" date="2016-11" db="UniProtKB">
        <authorList>
            <consortium name="WormBaseParasite"/>
        </authorList>
    </citation>
    <scope>IDENTIFICATION</scope>
</reference>
<protein>
    <submittedName>
        <fullName evidence="3">RanBP2-type domain-containing protein</fullName>
    </submittedName>
</protein>
<feature type="region of interest" description="Disordered" evidence="1">
    <location>
        <begin position="1"/>
        <end position="25"/>
    </location>
</feature>
<name>A0A1I8FSY7_9PLAT</name>
<feature type="compositionally biased region" description="Basic residues" evidence="1">
    <location>
        <begin position="1"/>
        <end position="20"/>
    </location>
</feature>
<keyword evidence="2" id="KW-1185">Reference proteome</keyword>
<dbReference type="WBParaSite" id="maker-unitig_45289-snap-gene-0.2-mRNA-1">
    <property type="protein sequence ID" value="maker-unitig_45289-snap-gene-0.2-mRNA-1"/>
    <property type="gene ID" value="maker-unitig_45289-snap-gene-0.2"/>
</dbReference>
<evidence type="ECO:0000313" key="2">
    <source>
        <dbReference type="Proteomes" id="UP000095280"/>
    </source>
</evidence>
<dbReference type="AlphaFoldDB" id="A0A1I8FSY7"/>
<feature type="region of interest" description="Disordered" evidence="1">
    <location>
        <begin position="113"/>
        <end position="143"/>
    </location>
</feature>
<accession>A0A1I8FSY7</accession>